<dbReference type="InParanoid" id="D3B4J3"/>
<sequence length="440" mass="51093">MNNSQQTFTRDELIEFTKDKLFKICLDNNIKVSKSTNKSLIIDHIINFKEEKDRLQKKLIDDNPSNQFHRGHVEYKLPVMIITKILQLSWNISTSDRYSPLFSYREALKLTSINKSSEMVDHIDRLTSVWCPIKHIVKLMINTHMFEHLMKQQSAHLTHILSTVEKLHIHHEKGSGRLSMTSIQFLGITAKPRSLHLRYINLEYKEMNAICSIKSLRKLEIWHKKDCSDYFAVLCKGLPLLESLKSHTFNISCIPKSSRSAIKKLSEVCLYETDETFEFPNLQMLTLANYTPISTDTQFSRYFSQSNNITYLSIYLNSYGTFDHWIPIIIQLKSLVTLEDLARHSQRDGVLFNSKLKDIILPASLSRIIISTNDIFEANNYLIDIGYQHSQDITLLGYYRKMIFNKLSKCSCFSNILSSNIFSNNFICFSTRAVNKSLES</sequence>
<dbReference type="EMBL" id="ADBJ01000010">
    <property type="protein sequence ID" value="EFA84241.1"/>
    <property type="molecule type" value="Genomic_DNA"/>
</dbReference>
<gene>
    <name evidence="1" type="ORF">PPL_03318</name>
</gene>
<comment type="caution">
    <text evidence="1">The sequence shown here is derived from an EMBL/GenBank/DDBJ whole genome shotgun (WGS) entry which is preliminary data.</text>
</comment>
<reference evidence="1 2" key="1">
    <citation type="journal article" date="2011" name="Genome Res.">
        <title>Phylogeny-wide analysis of social amoeba genomes highlights ancient origins for complex intercellular communication.</title>
        <authorList>
            <person name="Heidel A.J."/>
            <person name="Lawal H.M."/>
            <person name="Felder M."/>
            <person name="Schilde C."/>
            <person name="Helps N.R."/>
            <person name="Tunggal B."/>
            <person name="Rivero F."/>
            <person name="John U."/>
            <person name="Schleicher M."/>
            <person name="Eichinger L."/>
            <person name="Platzer M."/>
            <person name="Noegel A.A."/>
            <person name="Schaap P."/>
            <person name="Gloeckner G."/>
        </authorList>
    </citation>
    <scope>NUCLEOTIDE SEQUENCE [LARGE SCALE GENOMIC DNA]</scope>
    <source>
        <strain evidence="2">ATCC 26659 / Pp 5 / PN500</strain>
    </source>
</reference>
<accession>D3B4J3</accession>
<dbReference type="AlphaFoldDB" id="D3B4J3"/>
<dbReference type="RefSeq" id="XP_020436357.1">
    <property type="nucleotide sequence ID" value="XM_020574285.1"/>
</dbReference>
<dbReference type="GeneID" id="31358840"/>
<keyword evidence="2" id="KW-1185">Reference proteome</keyword>
<evidence type="ECO:0000313" key="1">
    <source>
        <dbReference type="EMBL" id="EFA84241.1"/>
    </source>
</evidence>
<organism evidence="1 2">
    <name type="scientific">Heterostelium pallidum (strain ATCC 26659 / Pp 5 / PN500)</name>
    <name type="common">Cellular slime mold</name>
    <name type="synonym">Polysphondylium pallidum</name>
    <dbReference type="NCBI Taxonomy" id="670386"/>
    <lineage>
        <taxon>Eukaryota</taxon>
        <taxon>Amoebozoa</taxon>
        <taxon>Evosea</taxon>
        <taxon>Eumycetozoa</taxon>
        <taxon>Dictyostelia</taxon>
        <taxon>Acytosteliales</taxon>
        <taxon>Acytosteliaceae</taxon>
        <taxon>Heterostelium</taxon>
    </lineage>
</organism>
<evidence type="ECO:0000313" key="2">
    <source>
        <dbReference type="Proteomes" id="UP000001396"/>
    </source>
</evidence>
<protein>
    <submittedName>
        <fullName evidence="1">Uncharacterized protein</fullName>
    </submittedName>
</protein>
<name>D3B4J3_HETP5</name>
<dbReference type="SUPFAM" id="SSF52047">
    <property type="entry name" value="RNI-like"/>
    <property type="match status" value="1"/>
</dbReference>
<dbReference type="Proteomes" id="UP000001396">
    <property type="component" value="Unassembled WGS sequence"/>
</dbReference>
<proteinExistence type="predicted"/>